<dbReference type="Gene3D" id="3.40.50.2000">
    <property type="entry name" value="Glycogen Phosphorylase B"/>
    <property type="match status" value="1"/>
</dbReference>
<proteinExistence type="predicted"/>
<keyword evidence="4" id="KW-0677">Repeat</keyword>
<dbReference type="InterPro" id="IPR011990">
    <property type="entry name" value="TPR-like_helical_dom_sf"/>
</dbReference>
<keyword evidence="8" id="KW-1185">Reference proteome</keyword>
<sequence>MVNLSAPSLAQLQQQAWQCLVKADYSQAITLYQKIVEVEPEQRHTYWNLGLALLLDGQEMEAQVTWMLVIGEGTEAEVEEWTAELLGILTTEADRQEAIDNLQSAWVIRQHIREIVPTDSNNLLKLLQLGLKSELLTEEEIDDIGIISLLESELKVTEIDFSLLMQTLAVFLDKAPLDPVLPKLVEASVGHIPDDKAEEFINLVLSVCLKINHNFHRPDIAVALTKITLKADPEHLEAWRHLCAYYQNVPDHDLAVEAAQKAYSLSETLIDQIIGNYLYLRALMGAGGYWQESVTASEQQAELLLSLDGDYLCSPDSSLSISTRLYTTSFFFPYFVDNAAKNRHIHNHLAQCCQRGIEYYNPEKVQHYRSNWNLPSQKSKRLRIGYLSHCFSSHSVGWLARWLFQYHDREKYDIYAYVVNYRSVFKDPVQEWYIDNVTEARKLGMNASEIADCISEDQVDILVDMDSITLDLACAIMSMKPAPIQVSWLGWDAPGIANIDYMIADPYVLPDNADDYYQEKIWRLPQTYIAVDGFEVAVPTLRREMLELPSNAVVYFSSQRGYKRHPDTARLQLQIIKQVPNSYFLIKGFGDQESIKRFFLQLAEEEGVSQEQLRFLAPAPSESMHRANMGIADVVLDTYPYNGATTTLETLWMCIPMVTRVGEQFAARNSYTMMINAGIEEGIAWNNKEYVEWGVRLGKEPALRQDISWRLKQSRQKAPLWDTKAYARQMEEAYEQMWQKYVESAVNY</sequence>
<dbReference type="GO" id="GO:0016740">
    <property type="term" value="F:transferase activity"/>
    <property type="evidence" value="ECO:0007669"/>
    <property type="project" value="UniProtKB-KW"/>
</dbReference>
<evidence type="ECO:0000256" key="2">
    <source>
        <dbReference type="ARBA" id="ARBA00022676"/>
    </source>
</evidence>
<accession>A0ABT7BSM1</accession>
<dbReference type="SUPFAM" id="SSF48452">
    <property type="entry name" value="TPR-like"/>
    <property type="match status" value="1"/>
</dbReference>
<dbReference type="Gene3D" id="1.25.40.10">
    <property type="entry name" value="Tetratricopeptide repeat domain"/>
    <property type="match status" value="1"/>
</dbReference>
<evidence type="ECO:0000259" key="6">
    <source>
        <dbReference type="Pfam" id="PF13844"/>
    </source>
</evidence>
<organism evidence="7 8">
    <name type="scientific">Roseofilum casamattae BLCC-M143</name>
    <dbReference type="NCBI Taxonomy" id="3022442"/>
    <lineage>
        <taxon>Bacteria</taxon>
        <taxon>Bacillati</taxon>
        <taxon>Cyanobacteriota</taxon>
        <taxon>Cyanophyceae</taxon>
        <taxon>Desertifilales</taxon>
        <taxon>Desertifilaceae</taxon>
        <taxon>Roseofilum</taxon>
        <taxon>Roseofilum casamattae</taxon>
    </lineage>
</organism>
<gene>
    <name evidence="7" type="ORF">PMH09_03170</name>
</gene>
<evidence type="ECO:0000256" key="3">
    <source>
        <dbReference type="ARBA" id="ARBA00022679"/>
    </source>
</evidence>
<evidence type="ECO:0000313" key="7">
    <source>
        <dbReference type="EMBL" id="MDJ1182184.1"/>
    </source>
</evidence>
<keyword evidence="5" id="KW-0802">TPR repeat</keyword>
<evidence type="ECO:0000256" key="1">
    <source>
        <dbReference type="ARBA" id="ARBA00004922"/>
    </source>
</evidence>
<dbReference type="Gene3D" id="3.40.50.11380">
    <property type="match status" value="1"/>
</dbReference>
<evidence type="ECO:0000313" key="8">
    <source>
        <dbReference type="Proteomes" id="UP001232992"/>
    </source>
</evidence>
<dbReference type="SUPFAM" id="SSF53756">
    <property type="entry name" value="UDP-Glycosyltransferase/glycogen phosphorylase"/>
    <property type="match status" value="1"/>
</dbReference>
<dbReference type="InterPro" id="IPR051939">
    <property type="entry name" value="Glycosyltr_41/O-GlcNAc_trsf"/>
</dbReference>
<dbReference type="PANTHER" id="PTHR44835">
    <property type="entry name" value="UDP-N-ACETYLGLUCOSAMINE--PEPTIDE N-ACETYLGLUCOSAMINYLTRANSFERASE SPINDLY-RELATED"/>
    <property type="match status" value="1"/>
</dbReference>
<comment type="pathway">
    <text evidence="1">Protein modification; protein glycosylation.</text>
</comment>
<dbReference type="RefSeq" id="WP_283756837.1">
    <property type="nucleotide sequence ID" value="NZ_JAQOSQ010000002.1"/>
</dbReference>
<name>A0ABT7BSM1_9CYAN</name>
<dbReference type="Proteomes" id="UP001232992">
    <property type="component" value="Unassembled WGS sequence"/>
</dbReference>
<reference evidence="7 8" key="1">
    <citation type="submission" date="2023-01" db="EMBL/GenBank/DDBJ databases">
        <title>Novel diversity within Roseofilum (Cyanobacteria; Desertifilaceae) from marine benthic mats with descriptions of four novel species.</title>
        <authorList>
            <person name="Wang Y."/>
            <person name="Berthold D.E."/>
            <person name="Hu J."/>
            <person name="Lefler F.W."/>
            <person name="Laughinghouse H.D. IV."/>
        </authorList>
    </citation>
    <scope>NUCLEOTIDE SEQUENCE [LARGE SCALE GENOMIC DNA]</scope>
    <source>
        <strain evidence="7 8">BLCC-M143</strain>
    </source>
</reference>
<keyword evidence="2" id="KW-0328">Glycosyltransferase</keyword>
<evidence type="ECO:0000256" key="5">
    <source>
        <dbReference type="ARBA" id="ARBA00022803"/>
    </source>
</evidence>
<dbReference type="InterPro" id="IPR029489">
    <property type="entry name" value="OGT/SEC/SPY_C"/>
</dbReference>
<feature type="domain" description="O-GlcNAc transferase C-terminal" evidence="6">
    <location>
        <begin position="542"/>
        <end position="730"/>
    </location>
</feature>
<dbReference type="PANTHER" id="PTHR44835:SF1">
    <property type="entry name" value="PROTEIN O-GLCNAC TRANSFERASE"/>
    <property type="match status" value="1"/>
</dbReference>
<feature type="domain" description="O-GlcNAc transferase C-terminal" evidence="6">
    <location>
        <begin position="344"/>
        <end position="532"/>
    </location>
</feature>
<dbReference type="Pfam" id="PF13844">
    <property type="entry name" value="Glyco_transf_41"/>
    <property type="match status" value="2"/>
</dbReference>
<dbReference type="EMBL" id="JAQOSQ010000002">
    <property type="protein sequence ID" value="MDJ1182184.1"/>
    <property type="molecule type" value="Genomic_DNA"/>
</dbReference>
<evidence type="ECO:0000256" key="4">
    <source>
        <dbReference type="ARBA" id="ARBA00022737"/>
    </source>
</evidence>
<keyword evidence="3 7" id="KW-0808">Transferase</keyword>
<protein>
    <submittedName>
        <fullName evidence="7">O-linked N-acetylglucosamine transferase, SPINDLY family protein</fullName>
    </submittedName>
</protein>
<comment type="caution">
    <text evidence="7">The sequence shown here is derived from an EMBL/GenBank/DDBJ whole genome shotgun (WGS) entry which is preliminary data.</text>
</comment>